<evidence type="ECO:0000256" key="4">
    <source>
        <dbReference type="HAMAP-Rule" id="MF_00688"/>
    </source>
</evidence>
<dbReference type="EC" id="2.3.2.6" evidence="4"/>
<dbReference type="RefSeq" id="WP_264982570.1">
    <property type="nucleotide sequence ID" value="NZ_AP026708.1"/>
</dbReference>
<dbReference type="InterPro" id="IPR016181">
    <property type="entry name" value="Acyl_CoA_acyltransferase"/>
</dbReference>
<evidence type="ECO:0000256" key="1">
    <source>
        <dbReference type="ARBA" id="ARBA00022490"/>
    </source>
</evidence>
<dbReference type="Pfam" id="PF03588">
    <property type="entry name" value="Leu_Phe_trans"/>
    <property type="match status" value="1"/>
</dbReference>
<comment type="catalytic activity">
    <reaction evidence="4">
        <text>N-terminal L-arginyl-[protein] + L-leucyl-tRNA(Leu) = N-terminal L-leucyl-L-arginyl-[protein] + tRNA(Leu) + H(+)</text>
        <dbReference type="Rhea" id="RHEA:50416"/>
        <dbReference type="Rhea" id="RHEA-COMP:9613"/>
        <dbReference type="Rhea" id="RHEA-COMP:9622"/>
        <dbReference type="Rhea" id="RHEA-COMP:12672"/>
        <dbReference type="Rhea" id="RHEA-COMP:12673"/>
        <dbReference type="ChEBI" id="CHEBI:15378"/>
        <dbReference type="ChEBI" id="CHEBI:64719"/>
        <dbReference type="ChEBI" id="CHEBI:78442"/>
        <dbReference type="ChEBI" id="CHEBI:78494"/>
        <dbReference type="ChEBI" id="CHEBI:133044"/>
        <dbReference type="EC" id="2.3.2.6"/>
    </reaction>
</comment>
<evidence type="ECO:0000313" key="5">
    <source>
        <dbReference type="EMBL" id="BDQ32497.1"/>
    </source>
</evidence>
<evidence type="ECO:0000313" key="6">
    <source>
        <dbReference type="Proteomes" id="UP001061361"/>
    </source>
</evidence>
<comment type="subcellular location">
    <subcellularLocation>
        <location evidence="4">Cytoplasm</location>
    </subcellularLocation>
</comment>
<keyword evidence="1 4" id="KW-0963">Cytoplasm</keyword>
<dbReference type="InterPro" id="IPR042203">
    <property type="entry name" value="Leu/Phe-tRNA_Trfase_C"/>
</dbReference>
<protein>
    <recommendedName>
        <fullName evidence="4">Leucyl/phenylalanyl-tRNA--protein transferase</fullName>
        <ecNumber evidence="4">2.3.2.6</ecNumber>
    </recommendedName>
    <alternativeName>
        <fullName evidence="4">L/F-transferase</fullName>
    </alternativeName>
    <alternativeName>
        <fullName evidence="4">Leucyltransferase</fullName>
    </alternativeName>
    <alternativeName>
        <fullName evidence="4">Phenyalanyltransferase</fullName>
    </alternativeName>
</protein>
<keyword evidence="2 4" id="KW-0808">Transferase</keyword>
<dbReference type="Gene3D" id="3.40.630.70">
    <property type="entry name" value="Leucyl/phenylalanyl-tRNA-protein transferase, C-terminal domain"/>
    <property type="match status" value="1"/>
</dbReference>
<keyword evidence="3 4" id="KW-0012">Acyltransferase</keyword>
<dbReference type="PANTHER" id="PTHR30098">
    <property type="entry name" value="LEUCYL/PHENYLALANYL-TRNA--PROTEIN TRANSFERASE"/>
    <property type="match status" value="1"/>
</dbReference>
<reference evidence="5" key="1">
    <citation type="submission" date="2022-08" db="EMBL/GenBank/DDBJ databases">
        <title>Genome Sequence of the sulphate-reducing bacterium, Pseudodesulfovibrio portus JCM14722.</title>
        <authorList>
            <person name="Kondo R."/>
            <person name="Kataoka T."/>
        </authorList>
    </citation>
    <scope>NUCLEOTIDE SEQUENCE</scope>
    <source>
        <strain evidence="5">JCM 14722</strain>
    </source>
</reference>
<proteinExistence type="inferred from homology"/>
<organism evidence="5 6">
    <name type="scientific">Pseudodesulfovibrio portus</name>
    <dbReference type="NCBI Taxonomy" id="231439"/>
    <lineage>
        <taxon>Bacteria</taxon>
        <taxon>Pseudomonadati</taxon>
        <taxon>Thermodesulfobacteriota</taxon>
        <taxon>Desulfovibrionia</taxon>
        <taxon>Desulfovibrionales</taxon>
        <taxon>Desulfovibrionaceae</taxon>
    </lineage>
</organism>
<dbReference type="SUPFAM" id="SSF55729">
    <property type="entry name" value="Acyl-CoA N-acyltransferases (Nat)"/>
    <property type="match status" value="1"/>
</dbReference>
<dbReference type="InterPro" id="IPR004616">
    <property type="entry name" value="Leu/Phe-tRNA_Trfase"/>
</dbReference>
<sequence>MTIYRLFDEPIFPDPEEADSDGLLAVGGDLSPQRLINAYASGIFPWYAEDSPILWWSTNPRMVLIPEEFHMPRSLKRVLNRGTFTFTLDTRFNAVIRRCACCPRPAQEGTWIVEEMVDAYIALHELGYAHSVEAWQDGELVGGLYGVALGSIFYGESMFHHVPDASKAAFAVFVGQLGKWGFSLIDCQQTTQHLLRFGAREMQRYQFLSMVREGLERPTRTGPWRFDEQE</sequence>
<dbReference type="EMBL" id="AP026708">
    <property type="protein sequence ID" value="BDQ32497.1"/>
    <property type="molecule type" value="Genomic_DNA"/>
</dbReference>
<evidence type="ECO:0000256" key="2">
    <source>
        <dbReference type="ARBA" id="ARBA00022679"/>
    </source>
</evidence>
<comment type="function">
    <text evidence="4">Functions in the N-end rule pathway of protein degradation where it conjugates Leu, Phe and, less efficiently, Met from aminoacyl-tRNAs to the N-termini of proteins containing an N-terminal arginine or lysine.</text>
</comment>
<gene>
    <name evidence="4 5" type="primary">aat</name>
    <name evidence="5" type="ORF">JCM14722_00390</name>
</gene>
<accession>A0ABN6RSH0</accession>
<dbReference type="HAMAP" id="MF_00688">
    <property type="entry name" value="Leu_Phe_trans"/>
    <property type="match status" value="1"/>
</dbReference>
<dbReference type="GO" id="GO:0016740">
    <property type="term" value="F:transferase activity"/>
    <property type="evidence" value="ECO:0007669"/>
    <property type="project" value="UniProtKB-KW"/>
</dbReference>
<comment type="similarity">
    <text evidence="4">Belongs to the L/F-transferase family.</text>
</comment>
<dbReference type="NCBIfam" id="TIGR00667">
    <property type="entry name" value="aat"/>
    <property type="match status" value="1"/>
</dbReference>
<keyword evidence="6" id="KW-1185">Reference proteome</keyword>
<dbReference type="PANTHER" id="PTHR30098:SF2">
    <property type="entry name" value="LEUCYL_PHENYLALANYL-TRNA--PROTEIN TRANSFERASE"/>
    <property type="match status" value="1"/>
</dbReference>
<dbReference type="Proteomes" id="UP001061361">
    <property type="component" value="Chromosome"/>
</dbReference>
<name>A0ABN6RSH0_9BACT</name>
<dbReference type="InterPro" id="IPR042221">
    <property type="entry name" value="Leu/Phe-tRNA_Trfase_N"/>
</dbReference>
<evidence type="ECO:0000256" key="3">
    <source>
        <dbReference type="ARBA" id="ARBA00023315"/>
    </source>
</evidence>
<dbReference type="Gene3D" id="3.30.70.3550">
    <property type="entry name" value="Leucyl/phenylalanyl-tRNA-protein transferase, N-terminal domain"/>
    <property type="match status" value="1"/>
</dbReference>
<comment type="catalytic activity">
    <reaction evidence="4">
        <text>N-terminal L-lysyl-[protein] + L-leucyl-tRNA(Leu) = N-terminal L-leucyl-L-lysyl-[protein] + tRNA(Leu) + H(+)</text>
        <dbReference type="Rhea" id="RHEA:12340"/>
        <dbReference type="Rhea" id="RHEA-COMP:9613"/>
        <dbReference type="Rhea" id="RHEA-COMP:9622"/>
        <dbReference type="Rhea" id="RHEA-COMP:12670"/>
        <dbReference type="Rhea" id="RHEA-COMP:12671"/>
        <dbReference type="ChEBI" id="CHEBI:15378"/>
        <dbReference type="ChEBI" id="CHEBI:65249"/>
        <dbReference type="ChEBI" id="CHEBI:78442"/>
        <dbReference type="ChEBI" id="CHEBI:78494"/>
        <dbReference type="ChEBI" id="CHEBI:133043"/>
        <dbReference type="EC" id="2.3.2.6"/>
    </reaction>
</comment>
<comment type="catalytic activity">
    <reaction evidence="4">
        <text>L-phenylalanyl-tRNA(Phe) + an N-terminal L-alpha-aminoacyl-[protein] = an N-terminal L-phenylalanyl-L-alpha-aminoacyl-[protein] + tRNA(Phe)</text>
        <dbReference type="Rhea" id="RHEA:43632"/>
        <dbReference type="Rhea" id="RHEA-COMP:9668"/>
        <dbReference type="Rhea" id="RHEA-COMP:9699"/>
        <dbReference type="Rhea" id="RHEA-COMP:10636"/>
        <dbReference type="Rhea" id="RHEA-COMP:10637"/>
        <dbReference type="ChEBI" id="CHEBI:78442"/>
        <dbReference type="ChEBI" id="CHEBI:78531"/>
        <dbReference type="ChEBI" id="CHEBI:78597"/>
        <dbReference type="ChEBI" id="CHEBI:83561"/>
        <dbReference type="EC" id="2.3.2.6"/>
    </reaction>
</comment>